<feature type="region of interest" description="Disordered" evidence="1">
    <location>
        <begin position="1949"/>
        <end position="1970"/>
    </location>
</feature>
<feature type="compositionally biased region" description="Polar residues" evidence="1">
    <location>
        <begin position="1696"/>
        <end position="1709"/>
    </location>
</feature>
<feature type="compositionally biased region" description="Low complexity" evidence="1">
    <location>
        <begin position="1726"/>
        <end position="1737"/>
    </location>
</feature>
<feature type="compositionally biased region" description="Polar residues" evidence="1">
    <location>
        <begin position="1780"/>
        <end position="1798"/>
    </location>
</feature>
<proteinExistence type="predicted"/>
<dbReference type="Pfam" id="PF15950">
    <property type="entry name" value="DUF4758"/>
    <property type="match status" value="2"/>
</dbReference>
<evidence type="ECO:0000259" key="3">
    <source>
        <dbReference type="Pfam" id="PF15950"/>
    </source>
</evidence>
<dbReference type="PANTHER" id="PTHR39072">
    <property type="entry name" value="RE48511P"/>
    <property type="match status" value="1"/>
</dbReference>
<feature type="compositionally biased region" description="Basic and acidic residues" evidence="1">
    <location>
        <begin position="1999"/>
        <end position="2008"/>
    </location>
</feature>
<keyword evidence="2" id="KW-0472">Membrane</keyword>
<dbReference type="KEGG" id="gfs:119643743"/>
<feature type="domain" description="DUF4758" evidence="3">
    <location>
        <begin position="936"/>
        <end position="984"/>
    </location>
</feature>
<dbReference type="PANTHER" id="PTHR39072:SF2">
    <property type="match status" value="1"/>
</dbReference>
<feature type="region of interest" description="Disordered" evidence="1">
    <location>
        <begin position="1780"/>
        <end position="1819"/>
    </location>
</feature>
<name>A0A9C5ZM96_9MUSC</name>
<evidence type="ECO:0000256" key="2">
    <source>
        <dbReference type="SAM" id="Phobius"/>
    </source>
</evidence>
<keyword evidence="2" id="KW-0812">Transmembrane</keyword>
<keyword evidence="4" id="KW-1185">Reference proteome</keyword>
<reference evidence="5" key="1">
    <citation type="submission" date="2025-08" db="UniProtKB">
        <authorList>
            <consortium name="RefSeq"/>
        </authorList>
    </citation>
    <scope>IDENTIFICATION</scope>
    <source>
        <tissue evidence="5">Whole body pupa</tissue>
    </source>
</reference>
<feature type="domain" description="DUF4758" evidence="3">
    <location>
        <begin position="1240"/>
        <end position="1422"/>
    </location>
</feature>
<keyword evidence="2" id="KW-1133">Transmembrane helix</keyword>
<sequence>MLRPNDKPYIMARRRYMCCHSECASIRLILHFCFMFIGGLTVLPRGSTQLMDDSFTVKPTPALQLGEEELMTIVLLKNDNSRTGGEQSRGRFINVRPEIGLLTSTARTFIQEGITTEYATQVVGTTLDSGRLYAQFLKKSSRVLYKEDNESGPSVITSWVGEPLTQGESILNTLSKNLLQSHNDVFNAEKPDWRAIDDDIFLNLRDFVVNTDFVQVRNTHASLHDDIQPSWTLMPSTGLSTSPYSIPANLTQLVSLVDMKVPTTPAEKVLPIADLPTYTVKHHYEPSGYFRNDSVLNANRDARNEVYSRNGKLIYKEFHSDNEKASNKISPTVQSNEAAHNYFSTITYYGFADFTTVVGDSIIVFSPGTARSSHETNANVTSIKGEATLDVISFQLTQVGPAEAGTAIHNFSARNFQSEILNMNSVIIPKPFSKTSLTTPSEKHTSTKRVALEPSGHSLKEALIKNFTLFPISVSATTPIEENLKLSHPSNDQILDIFTALVIVETDTLMATLAPKTSFNESNTITYANVETNPSTLGGATTIFFEDDPFTNFLAKSNLDPILIPFATRAFDQKQTVERSFADQPIESSMEIFTTDNFYSSVRDISTILKNEPRAINNSAATGIAKTIPDSIIREIKSKDKVDIDACIRTSQVFLTQTPRIITELITSANIHNTTTEPFQEMDSHIVGNFEIGSATKYYCVQTTRKYDTKNEEEPIVVSNLSSFISIETPTKSIERITVSIGISENEANALISDIASTRRERKDEETLDGVLSELPNLFESPTFKEIASQLIVKDLDLEPVTEIQSKFSGNILETDEEDEIELIYKTLYTTYTYLTTYFHEIDTSISSHTEVVTNIITSTLNDKRLPLTQLVENKKKSEFTSFSAVSRYTLSTELDTYIQSEEKRNADSEEYFAENAEARTEINADTAEQRNFFRTFYTTYTYYTTIFADNETEIMSHTEIHTNFVKPTKASKTSKTQTSLYALLPPQPNEHISPSEATLMQNKEENALGSHGNKTNKFTSGERHVSIISDIGDSSAVTFITDVRSSSSIGEQHVIDQEFYLKLSDISEPNQSSLDDQVSSESNTDDEVLPSATLLLQTSFTTFTYYTTMYSGRKTNIISHLETITNTHTETLKSSKTLNLDETSLPITYFTTFTYWTKLARDGQITTVSREETVSNVVIPTKVFTEEPAESNITTSPLYTYNIESSSDYLNQTQPNIELSGYNVGTDVVFSIVTSVLKPTTYYTTYTFYTTSYELDNTITDSHLETVTNAITPTLTLTPAPFARQTTTAFLELLPSSTARSDKASISILAYDLKKIIDADGISTLFFTTQIQSTVDQHGKFSEFVNSTSTLYVDEVKKALLSTMISSERSGTDIQKQHKTGLVRLIEGTRTGNKTTTLYQSRVIGTIIDQRYAQIIESTSSFIFEHSSDLPDSSIRESNTLTNSFVQSIQRPTIGMSDSSLIEGNEERYRFDYKLNESEMKDIDRTSPPYLTQSKKRVFTPTIRPFASRNRPQFAPKKSSLFPSSATIITRSDFTPTITATPALKSSSRFTSFRYSSNPSSTISGYGSARRFGRLGKPPSSSIELRLNRINAALSQQSFRINVSTNLRRLSGSVNRPTLSGIFSSSDNRFSRLKPPLTQTQNLDEMLTSVLRTGANSNSQQNDEENLPLHDENDVNDTLSLLNRQNKLRARRPLSNGSSATPVRSPYSNVSPGFLRRLSRFRSSTVTTTTSIPTTLKPRPKSFQRHVAASTFQNRSRFSNSLFPTRNIFGTQRPFIDQVNSQNSEDTPSFDENLSKGNENDEDSEYEEEDEDEILEEDDVEDIFRRRRSSKKSSLSFFTDNENWRAKREADNTVKSVSNFRNRFRRPMKTSAIQAETRSYADQNADNNNTFFTARTNAYARKRVGSRLNGRLQNLQSTSIKTESLILNRPIRPTRPTSGARAQFTLREKDSTTTTPRTQKSRAGFRRSQPGAAMSIYPSVSSTLNTTNGHRRLKTKVDSLPHTRDSISTRTRTGNLASGRVRTTSPRNSANNRARTNNDIKSELLIFDNSDTITVTYRVPTSVTVPIVDGKVTEYKLLVTAKTYSEVLGPKQYTSFTNVNGQTQLVLTREDSSVNYVGETKLTQYFLHEKPTTTVTFTPTTIRGRKTSFSHILPSTVYSVEEVVSTIQPKISPNVPLANILLSQLLLGQGGLQTANPLLEALSEALTQSVGLVMTSNINPVTEYRTHASTYITTVYEGKSTILPVTFQGKKILTTIYDTTAQTITATEFITDTIITTPTLMPQILPQTQIAANSLLLQQLLLPQQVPHSDVSGQLGAALLNIIPSRLYLNGESLQQLEAINNVRLSNRGRDLNDDDDIASGSGLNIDDITLVAQTHNQKPSRKKARKSGKSHKRKPQVEPVQPQSSVVTLYLSGRRPGEFSTVLSTVPVRLASTLYKRHATAIISSLCSTDRSEHNDYVATQVTFLNKNEAIHATETLESIVGDVLKLHTQSLAARLENSHQTESG</sequence>
<gene>
    <name evidence="5" type="primary">LOC119643743</name>
</gene>
<evidence type="ECO:0000256" key="1">
    <source>
        <dbReference type="SAM" id="MobiDB-lite"/>
    </source>
</evidence>
<feature type="transmembrane region" description="Helical" evidence="2">
    <location>
        <begin position="21"/>
        <end position="43"/>
    </location>
</feature>
<organism evidence="4 5">
    <name type="scientific">Glossina fuscipes</name>
    <dbReference type="NCBI Taxonomy" id="7396"/>
    <lineage>
        <taxon>Eukaryota</taxon>
        <taxon>Metazoa</taxon>
        <taxon>Ecdysozoa</taxon>
        <taxon>Arthropoda</taxon>
        <taxon>Hexapoda</taxon>
        <taxon>Insecta</taxon>
        <taxon>Pterygota</taxon>
        <taxon>Neoptera</taxon>
        <taxon>Endopterygota</taxon>
        <taxon>Diptera</taxon>
        <taxon>Brachycera</taxon>
        <taxon>Muscomorpha</taxon>
        <taxon>Hippoboscoidea</taxon>
        <taxon>Glossinidae</taxon>
        <taxon>Glossina</taxon>
    </lineage>
</organism>
<dbReference type="InterPro" id="IPR031866">
    <property type="entry name" value="DUF4758"/>
</dbReference>
<protein>
    <submittedName>
        <fullName evidence="5">Uncharacterized protein LOC119643743</fullName>
    </submittedName>
</protein>
<feature type="compositionally biased region" description="Acidic residues" evidence="1">
    <location>
        <begin position="1801"/>
        <end position="1819"/>
    </location>
</feature>
<feature type="region of interest" description="Disordered" evidence="1">
    <location>
        <begin position="1726"/>
        <end position="1745"/>
    </location>
</feature>
<dbReference type="Proteomes" id="UP000092443">
    <property type="component" value="Unplaced"/>
</dbReference>
<feature type="region of interest" description="Disordered" evidence="1">
    <location>
        <begin position="1688"/>
        <end position="1709"/>
    </location>
</feature>
<feature type="region of interest" description="Disordered" evidence="1">
    <location>
        <begin position="2372"/>
        <end position="2406"/>
    </location>
</feature>
<feature type="compositionally biased region" description="Low complexity" evidence="1">
    <location>
        <begin position="2025"/>
        <end position="2035"/>
    </location>
</feature>
<feature type="region of interest" description="Disordered" evidence="1">
    <location>
        <begin position="1999"/>
        <end position="2035"/>
    </location>
</feature>
<accession>A0A9C5ZM96</accession>
<dbReference type="GeneID" id="119643743"/>
<evidence type="ECO:0000313" key="4">
    <source>
        <dbReference type="Proteomes" id="UP000092443"/>
    </source>
</evidence>
<evidence type="ECO:0000313" key="5">
    <source>
        <dbReference type="RefSeq" id="XP_037899129.1"/>
    </source>
</evidence>
<dbReference type="RefSeq" id="XP_037899129.1">
    <property type="nucleotide sequence ID" value="XM_038043201.1"/>
</dbReference>
<feature type="compositionally biased region" description="Basic residues" evidence="1">
    <location>
        <begin position="2380"/>
        <end position="2396"/>
    </location>
</feature>